<dbReference type="Proteomes" id="UP001165296">
    <property type="component" value="Unassembled WGS sequence"/>
</dbReference>
<evidence type="ECO:0000313" key="1">
    <source>
        <dbReference type="EMBL" id="MCB2408341.1"/>
    </source>
</evidence>
<name>A0ABS8ARC9_9BACT</name>
<dbReference type="EMBL" id="JAJADR010000002">
    <property type="protein sequence ID" value="MCB2408341.1"/>
    <property type="molecule type" value="Genomic_DNA"/>
</dbReference>
<reference evidence="1" key="1">
    <citation type="submission" date="2021-10" db="EMBL/GenBank/DDBJ databases">
        <authorList>
            <person name="Dean J.D."/>
            <person name="Kim M.K."/>
            <person name="Newey C.N."/>
            <person name="Stoker T.S."/>
            <person name="Thompson D.W."/>
            <person name="Grose J.H."/>
        </authorList>
    </citation>
    <scope>NUCLEOTIDE SEQUENCE</scope>
    <source>
        <strain evidence="1">BT178</strain>
    </source>
</reference>
<accession>A0ABS8ARC9</accession>
<dbReference type="RefSeq" id="WP_226175315.1">
    <property type="nucleotide sequence ID" value="NZ_JAJADR010000002.1"/>
</dbReference>
<sequence>MSVFDGNEGSIVTETVAAGMTHNYREWPDDSKPVFNGQFFGKNKLKELIDDCGSEFMGIRIYNAVDDNGAPGFVLVGVKADENDLTDKVMLASGPACPTCCASSSPLM</sequence>
<gene>
    <name evidence="1" type="ORF">LGH74_10160</name>
</gene>
<protein>
    <recommendedName>
        <fullName evidence="3">MacB-like periplasmic core domain-containing protein</fullName>
    </recommendedName>
</protein>
<organism evidence="1 2">
    <name type="scientific">Hymenobacter lucidus</name>
    <dbReference type="NCBI Taxonomy" id="2880930"/>
    <lineage>
        <taxon>Bacteria</taxon>
        <taxon>Pseudomonadati</taxon>
        <taxon>Bacteroidota</taxon>
        <taxon>Cytophagia</taxon>
        <taxon>Cytophagales</taxon>
        <taxon>Hymenobacteraceae</taxon>
        <taxon>Hymenobacter</taxon>
    </lineage>
</organism>
<comment type="caution">
    <text evidence="1">The sequence shown here is derived from an EMBL/GenBank/DDBJ whole genome shotgun (WGS) entry which is preliminary data.</text>
</comment>
<proteinExistence type="predicted"/>
<evidence type="ECO:0000313" key="2">
    <source>
        <dbReference type="Proteomes" id="UP001165296"/>
    </source>
</evidence>
<evidence type="ECO:0008006" key="3">
    <source>
        <dbReference type="Google" id="ProtNLM"/>
    </source>
</evidence>
<keyword evidence="2" id="KW-1185">Reference proteome</keyword>